<dbReference type="OrthoDB" id="9807911at2"/>
<name>A0A2R8AB26_9RHOB</name>
<dbReference type="EMBL" id="OMKW01000002">
    <property type="protein sequence ID" value="SPF29433.1"/>
    <property type="molecule type" value="Genomic_DNA"/>
</dbReference>
<evidence type="ECO:0000313" key="2">
    <source>
        <dbReference type="Proteomes" id="UP000244932"/>
    </source>
</evidence>
<sequence>MTRKFLDEVYDLADDAGGTEKLYTEWAASYDAEVAENGYVTPQRCAEALAQFVDDKSQPLIDIGCGTGLAGLAFRAAGFPTLDGVDLTPAMIAQAEARGIYRTLRLGQVDDAAPFEARRYALAAAVGLFSPSHAPAETIDAVMTALPAGGLFVFSLNDHALAERTYEGRVMSWLDSGAAQCLFREHGEHLPAQDIGSVVYVLAKN</sequence>
<dbReference type="EC" id="2.1.1.144" evidence="1"/>
<accession>A0A2R8AB26</accession>
<dbReference type="AlphaFoldDB" id="A0A2R8AB26"/>
<dbReference type="Pfam" id="PF13489">
    <property type="entry name" value="Methyltransf_23"/>
    <property type="match status" value="1"/>
</dbReference>
<evidence type="ECO:0000313" key="1">
    <source>
        <dbReference type="EMBL" id="SPF29433.1"/>
    </source>
</evidence>
<dbReference type="CDD" id="cd02440">
    <property type="entry name" value="AdoMet_MTases"/>
    <property type="match status" value="1"/>
</dbReference>
<proteinExistence type="predicted"/>
<keyword evidence="2" id="KW-1185">Reference proteome</keyword>
<dbReference type="Gene3D" id="3.40.50.150">
    <property type="entry name" value="Vaccinia Virus protein VP39"/>
    <property type="match status" value="1"/>
</dbReference>
<dbReference type="InterPro" id="IPR029063">
    <property type="entry name" value="SAM-dependent_MTases_sf"/>
</dbReference>
<dbReference type="SUPFAM" id="SSF53335">
    <property type="entry name" value="S-adenosyl-L-methionine-dependent methyltransferases"/>
    <property type="match status" value="1"/>
</dbReference>
<organism evidence="1 2">
    <name type="scientific">Pontivivens insulae</name>
    <dbReference type="NCBI Taxonomy" id="1639689"/>
    <lineage>
        <taxon>Bacteria</taxon>
        <taxon>Pseudomonadati</taxon>
        <taxon>Pseudomonadota</taxon>
        <taxon>Alphaproteobacteria</taxon>
        <taxon>Rhodobacterales</taxon>
        <taxon>Paracoccaceae</taxon>
        <taxon>Pontivivens</taxon>
    </lineage>
</organism>
<dbReference type="GO" id="GO:0032259">
    <property type="term" value="P:methylation"/>
    <property type="evidence" value="ECO:0007669"/>
    <property type="project" value="UniProtKB-KW"/>
</dbReference>
<dbReference type="RefSeq" id="WP_108782134.1">
    <property type="nucleotide sequence ID" value="NZ_OMKW01000002.1"/>
</dbReference>
<dbReference type="Proteomes" id="UP000244932">
    <property type="component" value="Unassembled WGS sequence"/>
</dbReference>
<gene>
    <name evidence="1" type="primary">tam_3</name>
    <name evidence="1" type="ORF">POI8812_01743</name>
</gene>
<keyword evidence="1" id="KW-0489">Methyltransferase</keyword>
<protein>
    <submittedName>
        <fullName evidence="1">Trans-aconitate 2-methyltransferase</fullName>
        <ecNumber evidence="1">2.1.1.144</ecNumber>
    </submittedName>
</protein>
<reference evidence="1 2" key="1">
    <citation type="submission" date="2018-03" db="EMBL/GenBank/DDBJ databases">
        <authorList>
            <person name="Keele B.F."/>
        </authorList>
    </citation>
    <scope>NUCLEOTIDE SEQUENCE [LARGE SCALE GENOMIC DNA]</scope>
    <source>
        <strain evidence="1 2">CeCT 8812</strain>
    </source>
</reference>
<keyword evidence="1" id="KW-0808">Transferase</keyword>
<dbReference type="GO" id="GO:0030798">
    <property type="term" value="F:trans-aconitate 2-methyltransferase activity"/>
    <property type="evidence" value="ECO:0007669"/>
    <property type="project" value="UniProtKB-EC"/>
</dbReference>